<evidence type="ECO:0000256" key="5">
    <source>
        <dbReference type="SAM" id="MobiDB-lite"/>
    </source>
</evidence>
<dbReference type="Pfam" id="PF04547">
    <property type="entry name" value="Anoctamin"/>
    <property type="match status" value="1"/>
</dbReference>
<dbReference type="AlphaFoldDB" id="A0A024G154"/>
<evidence type="ECO:0000259" key="7">
    <source>
        <dbReference type="Pfam" id="PF04547"/>
    </source>
</evidence>
<feature type="transmembrane region" description="Helical" evidence="6">
    <location>
        <begin position="719"/>
        <end position="741"/>
    </location>
</feature>
<feature type="domain" description="Anoctamin transmembrane" evidence="7">
    <location>
        <begin position="504"/>
        <end position="964"/>
    </location>
</feature>
<feature type="transmembrane region" description="Helical" evidence="6">
    <location>
        <begin position="889"/>
        <end position="913"/>
    </location>
</feature>
<feature type="transmembrane region" description="Helical" evidence="6">
    <location>
        <begin position="925"/>
        <end position="946"/>
    </location>
</feature>
<proteinExistence type="predicted"/>
<dbReference type="EMBL" id="CAIX01000007">
    <property type="protein sequence ID" value="CCI40291.1"/>
    <property type="molecule type" value="Genomic_DNA"/>
</dbReference>
<evidence type="ECO:0000256" key="2">
    <source>
        <dbReference type="ARBA" id="ARBA00022692"/>
    </source>
</evidence>
<reference evidence="8 9" key="1">
    <citation type="submission" date="2012-05" db="EMBL/GenBank/DDBJ databases">
        <title>Recombination and specialization in a pathogen metapopulation.</title>
        <authorList>
            <person name="Gardiner A."/>
            <person name="Kemen E."/>
            <person name="Schultz-Larsen T."/>
            <person name="MacLean D."/>
            <person name="Van Oosterhout C."/>
            <person name="Jones J.D.G."/>
        </authorList>
    </citation>
    <scope>NUCLEOTIDE SEQUENCE [LARGE SCALE GENOMIC DNA]</scope>
    <source>
        <strain evidence="8 9">Ac Nc2</strain>
    </source>
</reference>
<dbReference type="InterPro" id="IPR049452">
    <property type="entry name" value="Anoctamin_TM"/>
</dbReference>
<feature type="transmembrane region" description="Helical" evidence="6">
    <location>
        <begin position="762"/>
        <end position="783"/>
    </location>
</feature>
<comment type="caution">
    <text evidence="8">The sequence shown here is derived from an EMBL/GenBank/DDBJ whole genome shotgun (WGS) entry which is preliminary data.</text>
</comment>
<evidence type="ECO:0000256" key="1">
    <source>
        <dbReference type="ARBA" id="ARBA00004141"/>
    </source>
</evidence>
<keyword evidence="4 6" id="KW-0472">Membrane</keyword>
<dbReference type="OrthoDB" id="296386at2759"/>
<dbReference type="GO" id="GO:0005254">
    <property type="term" value="F:chloride channel activity"/>
    <property type="evidence" value="ECO:0007669"/>
    <property type="project" value="TreeGrafter"/>
</dbReference>
<dbReference type="InterPro" id="IPR007632">
    <property type="entry name" value="Anoctamin"/>
</dbReference>
<dbReference type="PANTHER" id="PTHR12308:SF73">
    <property type="entry name" value="ANOCTAMIN"/>
    <property type="match status" value="1"/>
</dbReference>
<accession>A0A024G154</accession>
<feature type="transmembrane region" description="Helical" evidence="6">
    <location>
        <begin position="512"/>
        <end position="536"/>
    </location>
</feature>
<name>A0A024G154_9STRA</name>
<sequence length="1009" mass="116925">MEHSTRGLAGRYFKRDSDAPILETLPSSMSSQYSLSETSQVPENDARDSQRYRQPYRSMESPSLDSAALDIDMGPSIAELSMKYPAVPEISSMTSTQVSNDFSHRLLQKTGSGFHSLYPENSDRAYLYDHDMVLIFARQTGGERKDPNEYSMGAFVALMLGIDEDKSRKVGYLVSDAFHRVLRTKRCFISESHVDHHDRMSLFHEFSEHFQSEQKQLEKEYQAFTGSTENTTQLIFSELVASAIARRLQVTCGLTTRMFLSCDGDEIFMTIRADDSDLRMEADRIGYKLQVSNKPFDNSQHQSKIELLNAELTKSDWINSIHHLEKTRRYPEKASGSFPEVDPLLNREGEQYHPKLYKALKKWGHTEEADSQHHLTASTNLLERRKEEINTGSWFRKIWMLAQAYDPMTYFAPYAEYKSESIYQPYYRRYPIEWNGIREETLFAQKDRIRLTSSIVSRHINVDALQVSKYLESAFAMHDPVALSDLRATWALRWSMVHQPVQKIRFYFGEKVAIYFAWLGFYTKLLLIATIAGIITEIVGIRNLSVSIKEKNKSVQPYILIAFAVFIVIWGTLVAEVWKKKNAVLNAAWGYYHSNIHSKYRPQFRGVKSYNPKTDDEELTYPSKLRRRRTFAISVAVVIAMVAIVLIALVFLFFLKFWINDGRLFGMDITAGYKKPLTLVVTGINAVQILAFNSVYRWVAINLNDWENHRTEFEYENHLIWKVFLFQFCNSFASFFYIAFFKRSIEGQCIKDNCMQELRDQLLVLFLIRIVIGNTLEVVIPYLKHQFALFQERKAFKKGTSYSDDTNDETNSRHNIVEKQAKLIPYERNEAFEDYNELIIQFGFVTLFVVAFPLTPLLAFVNNVAEVHVDAVKLCYVHRRPFPHPAKDIGAWFYILRIMIIIAIGTNSAIVLYTADQLFDFELSATNRACIYVVCCQVGLFLVLLISRMIPKEEDELTQLMRRQEYIEACVFKGMHNGDDSTTFETAEKLDLKIYPNNQWRETRAVSHV</sequence>
<evidence type="ECO:0000256" key="6">
    <source>
        <dbReference type="SAM" id="Phobius"/>
    </source>
</evidence>
<feature type="region of interest" description="Disordered" evidence="5">
    <location>
        <begin position="23"/>
        <end position="67"/>
    </location>
</feature>
<dbReference type="GO" id="GO:0016020">
    <property type="term" value="C:membrane"/>
    <property type="evidence" value="ECO:0007669"/>
    <property type="project" value="UniProtKB-SubCell"/>
</dbReference>
<keyword evidence="3 6" id="KW-1133">Transmembrane helix</keyword>
<gene>
    <name evidence="8" type="ORF">BN9_010750</name>
</gene>
<feature type="transmembrane region" description="Helical" evidence="6">
    <location>
        <begin position="838"/>
        <end position="861"/>
    </location>
</feature>
<feature type="compositionally biased region" description="Low complexity" evidence="5">
    <location>
        <begin position="27"/>
        <end position="39"/>
    </location>
</feature>
<dbReference type="PANTHER" id="PTHR12308">
    <property type="entry name" value="ANOCTAMIN"/>
    <property type="match status" value="1"/>
</dbReference>
<keyword evidence="9" id="KW-1185">Reference proteome</keyword>
<dbReference type="Proteomes" id="UP000053237">
    <property type="component" value="Unassembled WGS sequence"/>
</dbReference>
<feature type="transmembrane region" description="Helical" evidence="6">
    <location>
        <begin position="557"/>
        <end position="575"/>
    </location>
</feature>
<feature type="transmembrane region" description="Helical" evidence="6">
    <location>
        <begin position="631"/>
        <end position="655"/>
    </location>
</feature>
<evidence type="ECO:0000313" key="9">
    <source>
        <dbReference type="Proteomes" id="UP000053237"/>
    </source>
</evidence>
<comment type="subcellular location">
    <subcellularLocation>
        <location evidence="1">Membrane</location>
        <topology evidence="1">Multi-pass membrane protein</topology>
    </subcellularLocation>
</comment>
<feature type="transmembrane region" description="Helical" evidence="6">
    <location>
        <begin position="676"/>
        <end position="699"/>
    </location>
</feature>
<evidence type="ECO:0000256" key="3">
    <source>
        <dbReference type="ARBA" id="ARBA00022989"/>
    </source>
</evidence>
<evidence type="ECO:0000256" key="4">
    <source>
        <dbReference type="ARBA" id="ARBA00023136"/>
    </source>
</evidence>
<organism evidence="8 9">
    <name type="scientific">Albugo candida</name>
    <dbReference type="NCBI Taxonomy" id="65357"/>
    <lineage>
        <taxon>Eukaryota</taxon>
        <taxon>Sar</taxon>
        <taxon>Stramenopiles</taxon>
        <taxon>Oomycota</taxon>
        <taxon>Peronosporomycetes</taxon>
        <taxon>Albuginales</taxon>
        <taxon>Albuginaceae</taxon>
        <taxon>Albugo</taxon>
    </lineage>
</organism>
<dbReference type="InParanoid" id="A0A024G154"/>
<evidence type="ECO:0000313" key="8">
    <source>
        <dbReference type="EMBL" id="CCI40291.1"/>
    </source>
</evidence>
<keyword evidence="2 6" id="KW-0812">Transmembrane</keyword>
<protein>
    <recommendedName>
        <fullName evidence="7">Anoctamin transmembrane domain-containing protein</fullName>
    </recommendedName>
</protein>